<dbReference type="InterPro" id="IPR003494">
    <property type="entry name" value="SHS2_FtsA"/>
</dbReference>
<comment type="caution">
    <text evidence="8">The sequence shown here is derived from an EMBL/GenBank/DDBJ whole genome shotgun (WGS) entry which is preliminary data.</text>
</comment>
<accession>A0A1G2T3M9</accession>
<dbReference type="HAMAP" id="MF_02033">
    <property type="entry name" value="FtsA"/>
    <property type="match status" value="1"/>
</dbReference>
<dbReference type="Pfam" id="PF14450">
    <property type="entry name" value="FtsA"/>
    <property type="match status" value="1"/>
</dbReference>
<feature type="domain" description="SHS2" evidence="7">
    <location>
        <begin position="6"/>
        <end position="200"/>
    </location>
</feature>
<protein>
    <recommendedName>
        <fullName evidence="5 6">Cell division protein FtsA</fullName>
    </recommendedName>
</protein>
<dbReference type="PIRSF" id="PIRSF003101">
    <property type="entry name" value="FtsA"/>
    <property type="match status" value="1"/>
</dbReference>
<dbReference type="SUPFAM" id="SSF53067">
    <property type="entry name" value="Actin-like ATPase domain"/>
    <property type="match status" value="2"/>
</dbReference>
<dbReference type="GO" id="GO:0009898">
    <property type="term" value="C:cytoplasmic side of plasma membrane"/>
    <property type="evidence" value="ECO:0007669"/>
    <property type="project" value="UniProtKB-UniRule"/>
</dbReference>
<dbReference type="NCBIfam" id="TIGR01174">
    <property type="entry name" value="ftsA"/>
    <property type="match status" value="1"/>
</dbReference>
<keyword evidence="4 5" id="KW-0131">Cell cycle</keyword>
<comment type="subcellular location">
    <subcellularLocation>
        <location evidence="5">Cell membrane</location>
        <topology evidence="5">Peripheral membrane protein</topology>
        <orientation evidence="5">Cytoplasmic side</orientation>
    </subcellularLocation>
    <text evidence="5">Localizes to the Z ring in an FtsZ-dependent manner. Targeted to the membrane through a conserved C-terminal amphipathic helix.</text>
</comment>
<evidence type="ECO:0000313" key="9">
    <source>
        <dbReference type="Proteomes" id="UP000178612"/>
    </source>
</evidence>
<keyword evidence="1 5" id="KW-1003">Cell membrane</keyword>
<dbReference type="SMART" id="SM00842">
    <property type="entry name" value="FtsA"/>
    <property type="match status" value="1"/>
</dbReference>
<dbReference type="PANTHER" id="PTHR32432:SF4">
    <property type="entry name" value="CELL DIVISION PROTEIN FTSA"/>
    <property type="match status" value="1"/>
</dbReference>
<dbReference type="Proteomes" id="UP000178612">
    <property type="component" value="Unassembled WGS sequence"/>
</dbReference>
<proteinExistence type="inferred from homology"/>
<evidence type="ECO:0000256" key="4">
    <source>
        <dbReference type="ARBA" id="ARBA00023306"/>
    </source>
</evidence>
<gene>
    <name evidence="5" type="primary">ftsA</name>
    <name evidence="8" type="ORF">A2758_01820</name>
</gene>
<keyword evidence="3 5" id="KW-0472">Membrane</keyword>
<dbReference type="Gene3D" id="3.30.420.40">
    <property type="match status" value="3"/>
</dbReference>
<reference evidence="8 9" key="1">
    <citation type="journal article" date="2016" name="Nat. Commun.">
        <title>Thousands of microbial genomes shed light on interconnected biogeochemical processes in an aquifer system.</title>
        <authorList>
            <person name="Anantharaman K."/>
            <person name="Brown C.T."/>
            <person name="Hug L.A."/>
            <person name="Sharon I."/>
            <person name="Castelle C.J."/>
            <person name="Probst A.J."/>
            <person name="Thomas B.C."/>
            <person name="Singh A."/>
            <person name="Wilkins M.J."/>
            <person name="Karaoz U."/>
            <person name="Brodie E.L."/>
            <person name="Williams K.H."/>
            <person name="Hubbard S.S."/>
            <person name="Banfield J.F."/>
        </authorList>
    </citation>
    <scope>NUCLEOTIDE SEQUENCE [LARGE SCALE GENOMIC DNA]</scope>
</reference>
<evidence type="ECO:0000256" key="3">
    <source>
        <dbReference type="ARBA" id="ARBA00023136"/>
    </source>
</evidence>
<evidence type="ECO:0000256" key="2">
    <source>
        <dbReference type="ARBA" id="ARBA00022618"/>
    </source>
</evidence>
<evidence type="ECO:0000313" key="8">
    <source>
        <dbReference type="EMBL" id="OHA91191.1"/>
    </source>
</evidence>
<dbReference type="Pfam" id="PF02491">
    <property type="entry name" value="SHS2_FTSA"/>
    <property type="match status" value="1"/>
</dbReference>
<dbReference type="AlphaFoldDB" id="A0A1G2T3M9"/>
<evidence type="ECO:0000256" key="6">
    <source>
        <dbReference type="PIRNR" id="PIRNR003101"/>
    </source>
</evidence>
<evidence type="ECO:0000256" key="1">
    <source>
        <dbReference type="ARBA" id="ARBA00022475"/>
    </source>
</evidence>
<name>A0A1G2T3M9_9BACT</name>
<comment type="function">
    <text evidence="5 6">Cell division protein that is involved in the assembly of the Z ring. May serve as a membrane anchor for the Z ring.</text>
</comment>
<dbReference type="InterPro" id="IPR020823">
    <property type="entry name" value="Cell_div_FtsA"/>
</dbReference>
<keyword evidence="2 5" id="KW-0132">Cell division</keyword>
<dbReference type="GO" id="GO:0032153">
    <property type="term" value="C:cell division site"/>
    <property type="evidence" value="ECO:0007669"/>
    <property type="project" value="UniProtKB-UniRule"/>
</dbReference>
<dbReference type="InterPro" id="IPR050696">
    <property type="entry name" value="FtsA/MreB"/>
</dbReference>
<organism evidence="8 9">
    <name type="scientific">Candidatus Zambryskibacteria bacterium RIFCSPHIGHO2_01_FULL_49_18</name>
    <dbReference type="NCBI Taxonomy" id="1802740"/>
    <lineage>
        <taxon>Bacteria</taxon>
        <taxon>Candidatus Zambryskiibacteriota</taxon>
    </lineage>
</organism>
<dbReference type="PANTHER" id="PTHR32432">
    <property type="entry name" value="CELL DIVISION PROTEIN FTSA-RELATED"/>
    <property type="match status" value="1"/>
</dbReference>
<comment type="similarity">
    <text evidence="5 6">Belongs to the FtsA/MreB family.</text>
</comment>
<dbReference type="EMBL" id="MHVJ01000013">
    <property type="protein sequence ID" value="OHA91191.1"/>
    <property type="molecule type" value="Genomic_DNA"/>
</dbReference>
<dbReference type="GO" id="GO:0043093">
    <property type="term" value="P:FtsZ-dependent cytokinesis"/>
    <property type="evidence" value="ECO:0007669"/>
    <property type="project" value="UniProtKB-UniRule"/>
</dbReference>
<comment type="subunit">
    <text evidence="5">Self-interacts. Interacts with FtsZ.</text>
</comment>
<evidence type="ECO:0000259" key="7">
    <source>
        <dbReference type="SMART" id="SM00842"/>
    </source>
</evidence>
<evidence type="ECO:0000256" key="5">
    <source>
        <dbReference type="HAMAP-Rule" id="MF_02033"/>
    </source>
</evidence>
<sequence>MARQITVGIDIGTSQTKVIIAEAIFEQGHFSPRIIGAGSADSKGLERGYIVSVAEAAESVRLAVSRAEKAAGVKARRAYVSFGGIGLGSAKASGSVAITRADLEITERDLSAVLEAAERSLPSTAILNKRIINTIPVEYKIDSLAVWGEALGLKAQKLEVKALFITCFEHHLSQLIKTIEVAGLEVVDVIAAPVAASFVTVSKKDRRVGCLLVDLGAETLSVATFENSNPVSLEVFPIGGSDITNDIALGLKLPLEDAENVKEGGLARSTYSKKKLEEIILARLGDCFELIENHLKVIGRDRLLPAGIILTGGGASLAGTKNFAEEFLELPARIAEIHFGTSEKNRMRESIWATACGLSLAGFNSGEKNSWNSGGQNSILPGGKGLMQKISRLISQILP</sequence>
<dbReference type="InterPro" id="IPR043129">
    <property type="entry name" value="ATPase_NBD"/>
</dbReference>